<dbReference type="HAMAP" id="MF_00187">
    <property type="entry name" value="FdhD"/>
    <property type="match status" value="1"/>
</dbReference>
<comment type="function">
    <text evidence="3">Required for formate dehydrogenase (FDH) activity. Acts as a sulfur carrier protein that transfers sulfur from IscS to the molybdenum cofactor prior to its insertion into FDH.</text>
</comment>
<comment type="caution">
    <text evidence="4">The sequence shown here is derived from an EMBL/GenBank/DDBJ whole genome shotgun (WGS) entry which is preliminary data.</text>
</comment>
<dbReference type="GO" id="GO:0005737">
    <property type="term" value="C:cytoplasm"/>
    <property type="evidence" value="ECO:0007669"/>
    <property type="project" value="UniProtKB-SubCell"/>
</dbReference>
<feature type="active site" description="Cysteine persulfide intermediate" evidence="3">
    <location>
        <position position="130"/>
    </location>
</feature>
<gene>
    <name evidence="3" type="primary">fdhD</name>
    <name evidence="4" type="ORF">PPSIR1_40085</name>
</gene>
<sequence>MANPGQPAPLADEDDDRYVVLPRQVWVDGALAQPEAKDDALAREEPLELRIAGTSVAVVMRTPGHDLELARGFLLSEGIVPDAAAVADLRHCTTVDSPEAEDNVLLVRLAEGVDLDLAALRRNLYASSSCGVCGKASIEAALRPSQRCARTLVRARPRVDAEVLYGLPGALETDQPVFARTGGLHAAGLFTAAGERLVVREDVGRHNAVDKVLGWAMAAGVELGDKLLMVSGRVSFEITQKAVVAGVPVIAAVSAPSSLAVELASRAGLTLVAFVRGRRLCVYAGAERLAPSTAARARAAGEPDG</sequence>
<dbReference type="SUPFAM" id="SSF53927">
    <property type="entry name" value="Cytidine deaminase-like"/>
    <property type="match status" value="1"/>
</dbReference>
<dbReference type="Gene3D" id="3.40.140.10">
    <property type="entry name" value="Cytidine Deaminase, domain 2"/>
    <property type="match status" value="1"/>
</dbReference>
<keyword evidence="5" id="KW-1185">Reference proteome</keyword>
<protein>
    <recommendedName>
        <fullName evidence="3">Sulfur carrier protein FdhD</fullName>
    </recommendedName>
</protein>
<evidence type="ECO:0000256" key="3">
    <source>
        <dbReference type="HAMAP-Rule" id="MF_00187"/>
    </source>
</evidence>
<dbReference type="AlphaFoldDB" id="A6FYE7"/>
<dbReference type="OrthoDB" id="3197277at2"/>
<dbReference type="GO" id="GO:0016783">
    <property type="term" value="F:sulfurtransferase activity"/>
    <property type="evidence" value="ECO:0007669"/>
    <property type="project" value="InterPro"/>
</dbReference>
<dbReference type="RefSeq" id="WP_006969496.1">
    <property type="nucleotide sequence ID" value="NZ_ABCS01000004.1"/>
</dbReference>
<dbReference type="eggNOG" id="COG1526">
    <property type="taxonomic scope" value="Bacteria"/>
</dbReference>
<accession>A6FYE7</accession>
<comment type="similarity">
    <text evidence="3">Belongs to the FdhD family.</text>
</comment>
<evidence type="ECO:0000256" key="1">
    <source>
        <dbReference type="ARBA" id="ARBA00022490"/>
    </source>
</evidence>
<keyword evidence="1 3" id="KW-0963">Cytoplasm</keyword>
<reference evidence="4 5" key="1">
    <citation type="submission" date="2007-06" db="EMBL/GenBank/DDBJ databases">
        <authorList>
            <person name="Shimkets L."/>
            <person name="Ferriera S."/>
            <person name="Johnson J."/>
            <person name="Kravitz S."/>
            <person name="Beeson K."/>
            <person name="Sutton G."/>
            <person name="Rogers Y.-H."/>
            <person name="Friedman R."/>
            <person name="Frazier M."/>
            <person name="Venter J.C."/>
        </authorList>
    </citation>
    <scope>NUCLEOTIDE SEQUENCE [LARGE SCALE GENOMIC DNA]</scope>
    <source>
        <strain evidence="4 5">SIR-1</strain>
    </source>
</reference>
<dbReference type="EMBL" id="ABCS01000004">
    <property type="protein sequence ID" value="EDM81219.1"/>
    <property type="molecule type" value="Genomic_DNA"/>
</dbReference>
<dbReference type="STRING" id="391625.PPSIR1_40085"/>
<dbReference type="GO" id="GO:0097163">
    <property type="term" value="F:sulfur carrier activity"/>
    <property type="evidence" value="ECO:0007669"/>
    <property type="project" value="UniProtKB-UniRule"/>
</dbReference>
<dbReference type="Gene3D" id="3.10.20.10">
    <property type="match status" value="1"/>
</dbReference>
<proteinExistence type="inferred from homology"/>
<feature type="binding site" evidence="3">
    <location>
        <begin position="274"/>
        <end position="279"/>
    </location>
    <ligand>
        <name>Mo-bis(molybdopterin guanine dinucleotide)</name>
        <dbReference type="ChEBI" id="CHEBI:60539"/>
    </ligand>
</feature>
<dbReference type="InterPro" id="IPR016193">
    <property type="entry name" value="Cytidine_deaminase-like"/>
</dbReference>
<evidence type="ECO:0000313" key="5">
    <source>
        <dbReference type="Proteomes" id="UP000005801"/>
    </source>
</evidence>
<dbReference type="GO" id="GO:0006777">
    <property type="term" value="P:Mo-molybdopterin cofactor biosynthetic process"/>
    <property type="evidence" value="ECO:0007669"/>
    <property type="project" value="UniProtKB-UniRule"/>
</dbReference>
<dbReference type="InterPro" id="IPR003786">
    <property type="entry name" value="FdhD"/>
</dbReference>
<dbReference type="PIRSF" id="PIRSF015626">
    <property type="entry name" value="FdhD"/>
    <property type="match status" value="1"/>
</dbReference>
<keyword evidence="2 3" id="KW-0501">Molybdenum cofactor biosynthesis</keyword>
<dbReference type="NCBIfam" id="NF001943">
    <property type="entry name" value="PRK00724.1-2"/>
    <property type="match status" value="1"/>
</dbReference>
<dbReference type="PANTHER" id="PTHR30592">
    <property type="entry name" value="FORMATE DEHYDROGENASE"/>
    <property type="match status" value="1"/>
</dbReference>
<comment type="subcellular location">
    <subcellularLocation>
        <location evidence="3">Cytoplasm</location>
    </subcellularLocation>
</comment>
<dbReference type="Pfam" id="PF02634">
    <property type="entry name" value="FdhD-NarQ"/>
    <property type="match status" value="1"/>
</dbReference>
<dbReference type="PANTHER" id="PTHR30592:SF1">
    <property type="entry name" value="SULFUR CARRIER PROTEIN FDHD"/>
    <property type="match status" value="1"/>
</dbReference>
<organism evidence="4 5">
    <name type="scientific">Plesiocystis pacifica SIR-1</name>
    <dbReference type="NCBI Taxonomy" id="391625"/>
    <lineage>
        <taxon>Bacteria</taxon>
        <taxon>Pseudomonadati</taxon>
        <taxon>Myxococcota</taxon>
        <taxon>Polyangia</taxon>
        <taxon>Nannocystales</taxon>
        <taxon>Nannocystaceae</taxon>
        <taxon>Plesiocystis</taxon>
    </lineage>
</organism>
<dbReference type="NCBIfam" id="TIGR00129">
    <property type="entry name" value="fdhD_narQ"/>
    <property type="match status" value="1"/>
</dbReference>
<evidence type="ECO:0000313" key="4">
    <source>
        <dbReference type="EMBL" id="EDM81219.1"/>
    </source>
</evidence>
<dbReference type="Proteomes" id="UP000005801">
    <property type="component" value="Unassembled WGS sequence"/>
</dbReference>
<evidence type="ECO:0000256" key="2">
    <source>
        <dbReference type="ARBA" id="ARBA00023150"/>
    </source>
</evidence>
<name>A6FYE7_9BACT</name>